<evidence type="ECO:0000313" key="1">
    <source>
        <dbReference type="EMBL" id="CRL04813.1"/>
    </source>
</evidence>
<dbReference type="Proteomes" id="UP000183832">
    <property type="component" value="Unassembled WGS sequence"/>
</dbReference>
<name>A0A1J1IX77_9DIPT</name>
<reference evidence="1 2" key="1">
    <citation type="submission" date="2015-04" db="EMBL/GenBank/DDBJ databases">
        <authorList>
            <person name="Syromyatnikov M.Y."/>
            <person name="Popov V.N."/>
        </authorList>
    </citation>
    <scope>NUCLEOTIDE SEQUENCE [LARGE SCALE GENOMIC DNA]</scope>
</reference>
<sequence>MTRQEERNSLAAFQLITIIKILSLLSNKKKVAIVYLLNASLSYNIFECKSFNSTFIEVITLRTSECQQNIFQHEEESTNQLRMITGSRFGYVRKMKRWNVSPSFCEGLQMTTLLLLTKSPSE</sequence>
<proteinExistence type="predicted"/>
<accession>A0A1J1IX77</accession>
<evidence type="ECO:0000313" key="2">
    <source>
        <dbReference type="Proteomes" id="UP000183832"/>
    </source>
</evidence>
<dbReference type="EMBL" id="CVRI01000063">
    <property type="protein sequence ID" value="CRL04813.1"/>
    <property type="molecule type" value="Genomic_DNA"/>
</dbReference>
<keyword evidence="2" id="KW-1185">Reference proteome</keyword>
<organism evidence="1 2">
    <name type="scientific">Clunio marinus</name>
    <dbReference type="NCBI Taxonomy" id="568069"/>
    <lineage>
        <taxon>Eukaryota</taxon>
        <taxon>Metazoa</taxon>
        <taxon>Ecdysozoa</taxon>
        <taxon>Arthropoda</taxon>
        <taxon>Hexapoda</taxon>
        <taxon>Insecta</taxon>
        <taxon>Pterygota</taxon>
        <taxon>Neoptera</taxon>
        <taxon>Endopterygota</taxon>
        <taxon>Diptera</taxon>
        <taxon>Nematocera</taxon>
        <taxon>Chironomoidea</taxon>
        <taxon>Chironomidae</taxon>
        <taxon>Clunio</taxon>
    </lineage>
</organism>
<protein>
    <submittedName>
        <fullName evidence="1">CLUMA_CG017866, isoform A</fullName>
    </submittedName>
</protein>
<gene>
    <name evidence="1" type="ORF">CLUMA_CG017866</name>
</gene>
<dbReference type="AlphaFoldDB" id="A0A1J1IX77"/>